<evidence type="ECO:0000259" key="15">
    <source>
        <dbReference type="SMART" id="SM00065"/>
    </source>
</evidence>
<dbReference type="HOGENOM" id="CLU_020473_3_3_9"/>
<comment type="subcellular location">
    <subcellularLocation>
        <location evidence="2">Cell membrane</location>
        <topology evidence="2">Multi-pass membrane protein</topology>
    </subcellularLocation>
</comment>
<dbReference type="GO" id="GO:0005524">
    <property type="term" value="F:ATP binding"/>
    <property type="evidence" value="ECO:0007669"/>
    <property type="project" value="UniProtKB-KW"/>
</dbReference>
<evidence type="ECO:0000256" key="8">
    <source>
        <dbReference type="ARBA" id="ARBA00022741"/>
    </source>
</evidence>
<evidence type="ECO:0000256" key="12">
    <source>
        <dbReference type="ARBA" id="ARBA00023012"/>
    </source>
</evidence>
<evidence type="ECO:0000313" key="17">
    <source>
        <dbReference type="EMBL" id="KRK59987.1"/>
    </source>
</evidence>
<keyword evidence="10" id="KW-0067">ATP-binding</keyword>
<dbReference type="eggNOG" id="COG3275">
    <property type="taxonomic scope" value="Bacteria"/>
</dbReference>
<keyword evidence="13 14" id="KW-0472">Membrane</keyword>
<dbReference type="STRING" id="525309.HMPREF0494_0648"/>
<dbReference type="InterPro" id="IPR003594">
    <property type="entry name" value="HATPase_dom"/>
</dbReference>
<keyword evidence="9 17" id="KW-0418">Kinase</keyword>
<evidence type="ECO:0000256" key="6">
    <source>
        <dbReference type="ARBA" id="ARBA00022679"/>
    </source>
</evidence>
<keyword evidence="7 14" id="KW-0812">Transmembrane</keyword>
<evidence type="ECO:0000256" key="13">
    <source>
        <dbReference type="ARBA" id="ARBA00023136"/>
    </source>
</evidence>
<name>C8P5Q6_9LACO</name>
<dbReference type="Proteomes" id="UP000051883">
    <property type="component" value="Unassembled WGS sequence"/>
</dbReference>
<keyword evidence="8" id="KW-0547">Nucleotide-binding</keyword>
<dbReference type="PANTHER" id="PTHR34220">
    <property type="entry name" value="SENSOR HISTIDINE KINASE YPDA"/>
    <property type="match status" value="1"/>
</dbReference>
<dbReference type="SUPFAM" id="SSF55781">
    <property type="entry name" value="GAF domain-like"/>
    <property type="match status" value="1"/>
</dbReference>
<sequence length="580" mass="63783">MAERVGFVIILAFLLVNIPYFRKLLFHRSFSSAVQLILIFSLFAILTDLTGIELDPNNVIQNQSLLTHVPSTYSVVNARILSVTVAGIIGGPWVGSTVGLIAGSFRVLQGGLAQQAWFYVPSSVLIGIASGLLYKNRRTSFATMTASKAFFVGLSMELVQMVFILLFSPTGWKLVRVIAIPMTIISSIGTSIFISIITMYLRQEQETKATQTQSVLQLASETLPYFRNGLTMSSAQQIVKIIKEHTNFDAISITNREIILAHIGAASDHHIAGKTLATQLSQSVTTSGKVQVARTAKAIGCAHPDCPLEAAVVVPLSAHHEIVGTLKMYYVDSWRLTPVEIQLAMGLGEIFAGQIRLGEAEKQATLLRNAEIKSLQAQVNPHFFFNAINTISALSRFNVEQARQLLLQLATYFRANLLGARATQITLDAEIKQVQAYLELEQARFPHRYQVNFAIAVDRNVLVPPFSIQVLVENAIKHGFEGRKSGNVVTVIVTREQDRLAIRVQDNGRGIAPAIQEKLGREVINSSRGNGTAFYNLNQRLVGLYDQHSRLQVQSGNAGTVVATSIPFQTKEQNNESIDR</sequence>
<protein>
    <recommendedName>
        <fullName evidence="3">histidine kinase</fullName>
        <ecNumber evidence="3">2.7.13.3</ecNumber>
    </recommendedName>
</protein>
<dbReference type="GO" id="GO:0071555">
    <property type="term" value="P:cell wall organization"/>
    <property type="evidence" value="ECO:0007669"/>
    <property type="project" value="InterPro"/>
</dbReference>
<keyword evidence="12" id="KW-0902">Two-component regulatory system</keyword>
<keyword evidence="19" id="KW-1185">Reference proteome</keyword>
<evidence type="ECO:0000256" key="14">
    <source>
        <dbReference type="SAM" id="Phobius"/>
    </source>
</evidence>
<dbReference type="Pfam" id="PF02518">
    <property type="entry name" value="HATPase_c"/>
    <property type="match status" value="1"/>
</dbReference>
<evidence type="ECO:0000256" key="10">
    <source>
        <dbReference type="ARBA" id="ARBA00022840"/>
    </source>
</evidence>
<dbReference type="AlphaFoldDB" id="C8P5Q6"/>
<comment type="catalytic activity">
    <reaction evidence="1">
        <text>ATP + protein L-histidine = ADP + protein N-phospho-L-histidine.</text>
        <dbReference type="EC" id="2.7.13.3"/>
    </reaction>
</comment>
<dbReference type="EC" id="2.7.13.3" evidence="3"/>
<keyword evidence="5" id="KW-0597">Phosphoprotein</keyword>
<evidence type="ECO:0000256" key="11">
    <source>
        <dbReference type="ARBA" id="ARBA00022989"/>
    </source>
</evidence>
<dbReference type="Proteomes" id="UP000003675">
    <property type="component" value="Unassembled WGS sequence"/>
</dbReference>
<keyword evidence="6" id="KW-0808">Transferase</keyword>
<evidence type="ECO:0000313" key="19">
    <source>
        <dbReference type="Proteomes" id="UP000051883"/>
    </source>
</evidence>
<feature type="transmembrane region" description="Helical" evidence="14">
    <location>
        <begin position="146"/>
        <end position="166"/>
    </location>
</feature>
<dbReference type="PANTHER" id="PTHR34220:SF7">
    <property type="entry name" value="SENSOR HISTIDINE KINASE YPDA"/>
    <property type="match status" value="1"/>
</dbReference>
<dbReference type="InterPro" id="IPR036890">
    <property type="entry name" value="HATPase_C_sf"/>
</dbReference>
<dbReference type="InterPro" id="IPR050640">
    <property type="entry name" value="Bact_2-comp_sensor_kinase"/>
</dbReference>
<feature type="domain" description="GAF" evidence="15">
    <location>
        <begin position="230"/>
        <end position="365"/>
    </location>
</feature>
<gene>
    <name evidence="16" type="primary">lytS</name>
    <name evidence="17" type="ORF">FC31_GL002064</name>
    <name evidence="16" type="ORF">HMPREF0494_0648</name>
</gene>
<feature type="transmembrane region" description="Helical" evidence="14">
    <location>
        <begin position="116"/>
        <end position="134"/>
    </location>
</feature>
<dbReference type="Gene3D" id="3.30.565.10">
    <property type="entry name" value="Histidine kinase-like ATPase, C-terminal domain"/>
    <property type="match status" value="1"/>
</dbReference>
<evidence type="ECO:0000256" key="1">
    <source>
        <dbReference type="ARBA" id="ARBA00000085"/>
    </source>
</evidence>
<evidence type="ECO:0000313" key="18">
    <source>
        <dbReference type="Proteomes" id="UP000003675"/>
    </source>
</evidence>
<dbReference type="SMART" id="SM00065">
    <property type="entry name" value="GAF"/>
    <property type="match status" value="1"/>
</dbReference>
<dbReference type="Gene3D" id="1.10.1760.20">
    <property type="match status" value="1"/>
</dbReference>
<evidence type="ECO:0000256" key="9">
    <source>
        <dbReference type="ARBA" id="ARBA00022777"/>
    </source>
</evidence>
<proteinExistence type="predicted"/>
<accession>C8P5Q6</accession>
<feature type="transmembrane region" description="Helical" evidence="14">
    <location>
        <begin position="6"/>
        <end position="21"/>
    </location>
</feature>
<evidence type="ECO:0000256" key="3">
    <source>
        <dbReference type="ARBA" id="ARBA00012438"/>
    </source>
</evidence>
<comment type="caution">
    <text evidence="16">The sequence shown here is derived from an EMBL/GenBank/DDBJ whole genome shotgun (WGS) entry which is preliminary data.</text>
</comment>
<dbReference type="Pfam" id="PF06580">
    <property type="entry name" value="His_kinase"/>
    <property type="match status" value="1"/>
</dbReference>
<dbReference type="InterPro" id="IPR003018">
    <property type="entry name" value="GAF"/>
</dbReference>
<dbReference type="GO" id="GO:0000155">
    <property type="term" value="F:phosphorelay sensor kinase activity"/>
    <property type="evidence" value="ECO:0007669"/>
    <property type="project" value="InterPro"/>
</dbReference>
<keyword evidence="16" id="KW-0675">Receptor</keyword>
<dbReference type="Gene3D" id="3.30.450.40">
    <property type="match status" value="1"/>
</dbReference>
<evidence type="ECO:0000256" key="2">
    <source>
        <dbReference type="ARBA" id="ARBA00004651"/>
    </source>
</evidence>
<evidence type="ECO:0000256" key="7">
    <source>
        <dbReference type="ARBA" id="ARBA00022692"/>
    </source>
</evidence>
<reference evidence="17 19" key="2">
    <citation type="journal article" date="2015" name="Genome Announc.">
        <title>Expanding the biotechnology potential of lactobacilli through comparative genomics of 213 strains and associated genera.</title>
        <authorList>
            <person name="Sun Z."/>
            <person name="Harris H.M."/>
            <person name="McCann A."/>
            <person name="Guo C."/>
            <person name="Argimon S."/>
            <person name="Zhang W."/>
            <person name="Yang X."/>
            <person name="Jeffery I.B."/>
            <person name="Cooney J.C."/>
            <person name="Kagawa T.F."/>
            <person name="Liu W."/>
            <person name="Song Y."/>
            <person name="Salvetti E."/>
            <person name="Wrobel A."/>
            <person name="Rasinkangas P."/>
            <person name="Parkhill J."/>
            <person name="Rea M.C."/>
            <person name="O'Sullivan O."/>
            <person name="Ritari J."/>
            <person name="Douillard F.P."/>
            <person name="Paul Ross R."/>
            <person name="Yang R."/>
            <person name="Briner A.E."/>
            <person name="Felis G.E."/>
            <person name="de Vos W.M."/>
            <person name="Barrangou R."/>
            <person name="Klaenhammer T.R."/>
            <person name="Caufield P.W."/>
            <person name="Cui Y."/>
            <person name="Zhang H."/>
            <person name="O'Toole P.W."/>
        </authorList>
    </citation>
    <scope>NUCLEOTIDE SEQUENCE [LARGE SCALE GENOMIC DNA]</scope>
    <source>
        <strain evidence="17 19">DSM 16041</strain>
    </source>
</reference>
<evidence type="ECO:0000256" key="4">
    <source>
        <dbReference type="ARBA" id="ARBA00022475"/>
    </source>
</evidence>
<dbReference type="InterPro" id="IPR011620">
    <property type="entry name" value="Sig_transdc_His_kinase_LytS_TM"/>
</dbReference>
<dbReference type="Pfam" id="PF07694">
    <property type="entry name" value="5TM-5TMR_LYT"/>
    <property type="match status" value="1"/>
</dbReference>
<feature type="transmembrane region" description="Helical" evidence="14">
    <location>
        <begin position="178"/>
        <end position="201"/>
    </location>
</feature>
<dbReference type="EMBL" id="AZDK01000009">
    <property type="protein sequence ID" value="KRK59987.1"/>
    <property type="molecule type" value="Genomic_DNA"/>
</dbReference>
<organism evidence="16 18">
    <name type="scientific">Limosilactobacillus antri DSM 16041</name>
    <dbReference type="NCBI Taxonomy" id="525309"/>
    <lineage>
        <taxon>Bacteria</taxon>
        <taxon>Bacillati</taxon>
        <taxon>Bacillota</taxon>
        <taxon>Bacilli</taxon>
        <taxon>Lactobacillales</taxon>
        <taxon>Lactobacillaceae</taxon>
        <taxon>Limosilactobacillus</taxon>
    </lineage>
</organism>
<evidence type="ECO:0000256" key="5">
    <source>
        <dbReference type="ARBA" id="ARBA00022553"/>
    </source>
</evidence>
<evidence type="ECO:0000313" key="16">
    <source>
        <dbReference type="EMBL" id="EEW54227.1"/>
    </source>
</evidence>
<dbReference type="EMBL" id="ACLL01000015">
    <property type="protein sequence ID" value="EEW54227.1"/>
    <property type="molecule type" value="Genomic_DNA"/>
</dbReference>
<dbReference type="InterPro" id="IPR029016">
    <property type="entry name" value="GAF-like_dom_sf"/>
</dbReference>
<dbReference type="PATRIC" id="fig|525309.8.peg.2146"/>
<dbReference type="InterPro" id="IPR010559">
    <property type="entry name" value="Sig_transdc_His_kin_internal"/>
</dbReference>
<dbReference type="SUPFAM" id="SSF55874">
    <property type="entry name" value="ATPase domain of HSP90 chaperone/DNA topoisomerase II/histidine kinase"/>
    <property type="match status" value="1"/>
</dbReference>
<keyword evidence="11 14" id="KW-1133">Transmembrane helix</keyword>
<feature type="transmembrane region" description="Helical" evidence="14">
    <location>
        <begin position="33"/>
        <end position="52"/>
    </location>
</feature>
<dbReference type="GO" id="GO:0005886">
    <property type="term" value="C:plasma membrane"/>
    <property type="evidence" value="ECO:0007669"/>
    <property type="project" value="UniProtKB-SubCell"/>
</dbReference>
<keyword evidence="4" id="KW-1003">Cell membrane</keyword>
<reference evidence="16 18" key="1">
    <citation type="submission" date="2009-09" db="EMBL/GenBank/DDBJ databases">
        <authorList>
            <person name="Qin X."/>
            <person name="Bachman B."/>
            <person name="Battles P."/>
            <person name="Bell A."/>
            <person name="Bess C."/>
            <person name="Bickham C."/>
            <person name="Chaboub L."/>
            <person name="Chen D."/>
            <person name="Coyle M."/>
            <person name="Deiros D.R."/>
            <person name="Dinh H."/>
            <person name="Forbes L."/>
            <person name="Fowler G."/>
            <person name="Francisco L."/>
            <person name="Fu Q."/>
            <person name="Gubbala S."/>
            <person name="Hale W."/>
            <person name="Han Y."/>
            <person name="Hemphill L."/>
            <person name="Highlander S.K."/>
            <person name="Hirani K."/>
            <person name="Hogues M."/>
            <person name="Jackson L."/>
            <person name="Jakkamsetti A."/>
            <person name="Javaid M."/>
            <person name="Jiang H."/>
            <person name="Korchina V."/>
            <person name="Kovar C."/>
            <person name="Lara F."/>
            <person name="Lee S."/>
            <person name="Mata R."/>
            <person name="Mathew T."/>
            <person name="Moen C."/>
            <person name="Morales K."/>
            <person name="Munidasa M."/>
            <person name="Nazareth L."/>
            <person name="Ngo R."/>
            <person name="Nguyen L."/>
            <person name="Okwuonu G."/>
            <person name="Ongeri F."/>
            <person name="Patil S."/>
            <person name="Petrosino J."/>
            <person name="Pham C."/>
            <person name="Pham P."/>
            <person name="Pu L.-L."/>
            <person name="Puazo M."/>
            <person name="Raj R."/>
            <person name="Reid J."/>
            <person name="Rouhana J."/>
            <person name="Saada N."/>
            <person name="Shang Y."/>
            <person name="Simmons D."/>
            <person name="Thornton R."/>
            <person name="Warren J."/>
            <person name="Weissenberger G."/>
            <person name="Zhang J."/>
            <person name="Zhang L."/>
            <person name="Zhou C."/>
            <person name="Zhu D."/>
            <person name="Muzny D."/>
            <person name="Worley K."/>
            <person name="Gibbs R."/>
        </authorList>
    </citation>
    <scope>NUCLEOTIDE SEQUENCE [LARGE SCALE GENOMIC DNA]</scope>
    <source>
        <strain evidence="16 18">DSM 16041</strain>
    </source>
</reference>